<dbReference type="InterPro" id="IPR035914">
    <property type="entry name" value="Sperma_CUB_dom_sf"/>
</dbReference>
<dbReference type="PROSITE" id="PS01180">
    <property type="entry name" value="CUB"/>
    <property type="match status" value="2"/>
</dbReference>
<organism evidence="7">
    <name type="scientific">Echinostoma caproni</name>
    <dbReference type="NCBI Taxonomy" id="27848"/>
    <lineage>
        <taxon>Eukaryota</taxon>
        <taxon>Metazoa</taxon>
        <taxon>Spiralia</taxon>
        <taxon>Lophotrochozoa</taxon>
        <taxon>Platyhelminthes</taxon>
        <taxon>Trematoda</taxon>
        <taxon>Digenea</taxon>
        <taxon>Plagiorchiida</taxon>
        <taxon>Echinostomata</taxon>
        <taxon>Echinostomatoidea</taxon>
        <taxon>Echinostomatidae</taxon>
        <taxon>Echinostoma</taxon>
    </lineage>
</organism>
<protein>
    <submittedName>
        <fullName evidence="7">CUB domain-containing protein</fullName>
    </submittedName>
</protein>
<evidence type="ECO:0000256" key="3">
    <source>
        <dbReference type="PROSITE-ProRule" id="PRU00059"/>
    </source>
</evidence>
<dbReference type="PANTHER" id="PTHR24251">
    <property type="entry name" value="OVOCHYMASE-RELATED"/>
    <property type="match status" value="1"/>
</dbReference>
<dbReference type="SMART" id="SM00042">
    <property type="entry name" value="CUB"/>
    <property type="match status" value="2"/>
</dbReference>
<evidence type="ECO:0000259" key="4">
    <source>
        <dbReference type="PROSITE" id="PS01180"/>
    </source>
</evidence>
<keyword evidence="2 3" id="KW-1015">Disulfide bond</keyword>
<dbReference type="Gene3D" id="2.60.120.290">
    <property type="entry name" value="Spermadhesin, CUB domain"/>
    <property type="match status" value="2"/>
</dbReference>
<keyword evidence="6" id="KW-1185">Reference proteome</keyword>
<keyword evidence="1" id="KW-0677">Repeat</keyword>
<dbReference type="Proteomes" id="UP000272942">
    <property type="component" value="Unassembled WGS sequence"/>
</dbReference>
<gene>
    <name evidence="5" type="ORF">ECPE_LOCUS6367</name>
</gene>
<name>A0A183AHD2_9TREM</name>
<feature type="disulfide bond" evidence="3">
    <location>
        <begin position="10"/>
        <end position="37"/>
    </location>
</feature>
<dbReference type="AlphaFoldDB" id="A0A183AHD2"/>
<dbReference type="CDD" id="cd00041">
    <property type="entry name" value="CUB"/>
    <property type="match status" value="2"/>
</dbReference>
<sequence length="274" mass="29368">MQFHAQDPKCGDAAVDLNTLGGSWKVPKEALTGDVTCEYTLTGADGKKYQMEFTAFKVGTTDVCTDDYVQVSFDGKFDDNTYKKCGTTIPEKPSASTTNVIKVKFASTSANAGTNTFTAKITEVPAPAQDPKCGDAAVDLNTLGGSWKVPKEALTGDVTCEYTLTGADGKKYQMEFTNFKVGTTDVCTGDYVQVSFDGKFDDNTYKKCGTMIPEKPSLSTTNVINVKLVSTSVNAATNTFAATIKENSKEALRVCTALLLSFTLISSLCEFFIG</sequence>
<reference evidence="7" key="1">
    <citation type="submission" date="2016-06" db="UniProtKB">
        <authorList>
            <consortium name="WormBaseParasite"/>
        </authorList>
    </citation>
    <scope>IDENTIFICATION</scope>
</reference>
<evidence type="ECO:0000256" key="2">
    <source>
        <dbReference type="ARBA" id="ARBA00023157"/>
    </source>
</evidence>
<dbReference type="PANTHER" id="PTHR24251:SF37">
    <property type="entry name" value="CUB DOMAIN-CONTAINING PROTEIN"/>
    <property type="match status" value="1"/>
</dbReference>
<evidence type="ECO:0000313" key="7">
    <source>
        <dbReference type="WBParaSite" id="ECPE_0000638001-mRNA-1"/>
    </source>
</evidence>
<accession>A0A183AHD2</accession>
<evidence type="ECO:0000313" key="5">
    <source>
        <dbReference type="EMBL" id="VDP78186.1"/>
    </source>
</evidence>
<feature type="domain" description="CUB" evidence="4">
    <location>
        <begin position="10"/>
        <end position="124"/>
    </location>
</feature>
<dbReference type="SUPFAM" id="SSF49854">
    <property type="entry name" value="Spermadhesin, CUB domain"/>
    <property type="match status" value="2"/>
</dbReference>
<dbReference type="InterPro" id="IPR000859">
    <property type="entry name" value="CUB_dom"/>
</dbReference>
<dbReference type="EMBL" id="UZAN01043363">
    <property type="protein sequence ID" value="VDP78186.1"/>
    <property type="molecule type" value="Genomic_DNA"/>
</dbReference>
<feature type="domain" description="CUB" evidence="4">
    <location>
        <begin position="133"/>
        <end position="247"/>
    </location>
</feature>
<feature type="disulfide bond" evidence="3">
    <location>
        <begin position="133"/>
        <end position="160"/>
    </location>
</feature>
<proteinExistence type="predicted"/>
<comment type="caution">
    <text evidence="3">Lacks conserved residue(s) required for the propagation of feature annotation.</text>
</comment>
<dbReference type="Pfam" id="PF00431">
    <property type="entry name" value="CUB"/>
    <property type="match status" value="2"/>
</dbReference>
<evidence type="ECO:0000313" key="6">
    <source>
        <dbReference type="Proteomes" id="UP000272942"/>
    </source>
</evidence>
<reference evidence="5 6" key="2">
    <citation type="submission" date="2018-11" db="EMBL/GenBank/DDBJ databases">
        <authorList>
            <consortium name="Pathogen Informatics"/>
        </authorList>
    </citation>
    <scope>NUCLEOTIDE SEQUENCE [LARGE SCALE GENOMIC DNA]</scope>
    <source>
        <strain evidence="5 6">Egypt</strain>
    </source>
</reference>
<evidence type="ECO:0000256" key="1">
    <source>
        <dbReference type="ARBA" id="ARBA00022737"/>
    </source>
</evidence>
<dbReference type="WBParaSite" id="ECPE_0000638001-mRNA-1">
    <property type="protein sequence ID" value="ECPE_0000638001-mRNA-1"/>
    <property type="gene ID" value="ECPE_0000638001"/>
</dbReference>